<dbReference type="STRING" id="765915.A0A1Y2I756"/>
<evidence type="ECO:0008006" key="7">
    <source>
        <dbReference type="Google" id="ProtNLM"/>
    </source>
</evidence>
<sequence length="236" mass="25239">MIPVSSSTMFSPSPPHAHASPKRSSMDLLHRSSSSTESSGARARRRSSLAAVPPPPPSVFPLGSASSGRTLSLFILGLAVTLATVAAQSGTREFRSFDGSGNNLQNPRWGTVDQPYIRSQVTQTANFSAAAVANLRVLSNGLARSERDIKNVRQLTVLHTFWGEFLIHDIAHVTSSRAPADRATVNVPEGDRFLPPGSNFSFFRAIASGQGPQRIPINVATSYIDGSHVRLVPSLL</sequence>
<dbReference type="InterPro" id="IPR019791">
    <property type="entry name" value="Haem_peroxidase_animal"/>
</dbReference>
<dbReference type="Pfam" id="PF03098">
    <property type="entry name" value="An_peroxidase"/>
    <property type="match status" value="1"/>
</dbReference>
<dbReference type="GO" id="GO:0006979">
    <property type="term" value="P:response to oxidative stress"/>
    <property type="evidence" value="ECO:0007669"/>
    <property type="project" value="InterPro"/>
</dbReference>
<dbReference type="GO" id="GO:0020037">
    <property type="term" value="F:heme binding"/>
    <property type="evidence" value="ECO:0007669"/>
    <property type="project" value="InterPro"/>
</dbReference>
<dbReference type="AlphaFoldDB" id="A0A1Y2I756"/>
<feature type="compositionally biased region" description="Low complexity" evidence="4">
    <location>
        <begin position="31"/>
        <end position="41"/>
    </location>
</feature>
<dbReference type="OrthoDB" id="823504at2759"/>
<dbReference type="PANTHER" id="PTHR11475">
    <property type="entry name" value="OXIDASE/PEROXIDASE"/>
    <property type="match status" value="1"/>
</dbReference>
<evidence type="ECO:0000256" key="3">
    <source>
        <dbReference type="ARBA" id="ARBA00023180"/>
    </source>
</evidence>
<dbReference type="PANTHER" id="PTHR11475:SF4">
    <property type="entry name" value="CHORION PEROXIDASE"/>
    <property type="match status" value="1"/>
</dbReference>
<comment type="caution">
    <text evidence="5">The sequence shown here is derived from an EMBL/GenBank/DDBJ whole genome shotgun (WGS) entry which is preliminary data.</text>
</comment>
<dbReference type="Gene3D" id="1.10.640.10">
    <property type="entry name" value="Haem peroxidase domain superfamily, animal type"/>
    <property type="match status" value="1"/>
</dbReference>
<dbReference type="Proteomes" id="UP000193411">
    <property type="component" value="Unassembled WGS sequence"/>
</dbReference>
<gene>
    <name evidence="5" type="ORF">BCR44DRAFT_305558</name>
</gene>
<evidence type="ECO:0000256" key="4">
    <source>
        <dbReference type="SAM" id="MobiDB-lite"/>
    </source>
</evidence>
<name>A0A1Y2I756_9FUNG</name>
<dbReference type="SUPFAM" id="SSF48113">
    <property type="entry name" value="Heme-dependent peroxidases"/>
    <property type="match status" value="1"/>
</dbReference>
<evidence type="ECO:0000256" key="2">
    <source>
        <dbReference type="ARBA" id="ARBA00022525"/>
    </source>
</evidence>
<dbReference type="EMBL" id="MCFL01000001">
    <property type="protein sequence ID" value="ORZ41322.1"/>
    <property type="molecule type" value="Genomic_DNA"/>
</dbReference>
<dbReference type="InterPro" id="IPR010255">
    <property type="entry name" value="Haem_peroxidase_sf"/>
</dbReference>
<keyword evidence="2" id="KW-0964">Secreted</keyword>
<protein>
    <recommendedName>
        <fullName evidence="7">Heme peroxidase</fullName>
    </recommendedName>
</protein>
<accession>A0A1Y2I756</accession>
<dbReference type="GO" id="GO:0004601">
    <property type="term" value="F:peroxidase activity"/>
    <property type="evidence" value="ECO:0007669"/>
    <property type="project" value="InterPro"/>
</dbReference>
<keyword evidence="6" id="KW-1185">Reference proteome</keyword>
<dbReference type="GO" id="GO:0005576">
    <property type="term" value="C:extracellular region"/>
    <property type="evidence" value="ECO:0007669"/>
    <property type="project" value="UniProtKB-SubCell"/>
</dbReference>
<feature type="region of interest" description="Disordered" evidence="4">
    <location>
        <begin position="1"/>
        <end position="58"/>
    </location>
</feature>
<feature type="compositionally biased region" description="Polar residues" evidence="4">
    <location>
        <begin position="1"/>
        <end position="10"/>
    </location>
</feature>
<dbReference type="InterPro" id="IPR037120">
    <property type="entry name" value="Haem_peroxidase_sf_animal"/>
</dbReference>
<organism evidence="5 6">
    <name type="scientific">Catenaria anguillulae PL171</name>
    <dbReference type="NCBI Taxonomy" id="765915"/>
    <lineage>
        <taxon>Eukaryota</taxon>
        <taxon>Fungi</taxon>
        <taxon>Fungi incertae sedis</taxon>
        <taxon>Blastocladiomycota</taxon>
        <taxon>Blastocladiomycetes</taxon>
        <taxon>Blastocladiales</taxon>
        <taxon>Catenariaceae</taxon>
        <taxon>Catenaria</taxon>
    </lineage>
</organism>
<dbReference type="PROSITE" id="PS50292">
    <property type="entry name" value="PEROXIDASE_3"/>
    <property type="match status" value="1"/>
</dbReference>
<reference evidence="5 6" key="1">
    <citation type="submission" date="2016-07" db="EMBL/GenBank/DDBJ databases">
        <title>Pervasive Adenine N6-methylation of Active Genes in Fungi.</title>
        <authorList>
            <consortium name="DOE Joint Genome Institute"/>
            <person name="Mondo S.J."/>
            <person name="Dannebaum R.O."/>
            <person name="Kuo R.C."/>
            <person name="Labutti K."/>
            <person name="Haridas S."/>
            <person name="Kuo A."/>
            <person name="Salamov A."/>
            <person name="Ahrendt S.R."/>
            <person name="Lipzen A."/>
            <person name="Sullivan W."/>
            <person name="Andreopoulos W.B."/>
            <person name="Clum A."/>
            <person name="Lindquist E."/>
            <person name="Daum C."/>
            <person name="Ramamoorthy G.K."/>
            <person name="Gryganskyi A."/>
            <person name="Culley D."/>
            <person name="Magnuson J.K."/>
            <person name="James T.Y."/>
            <person name="O'Malley M.A."/>
            <person name="Stajich J.E."/>
            <person name="Spatafora J.W."/>
            <person name="Visel A."/>
            <person name="Grigoriev I.V."/>
        </authorList>
    </citation>
    <scope>NUCLEOTIDE SEQUENCE [LARGE SCALE GENOMIC DNA]</scope>
    <source>
        <strain evidence="5 6">PL171</strain>
    </source>
</reference>
<proteinExistence type="predicted"/>
<evidence type="ECO:0000313" key="6">
    <source>
        <dbReference type="Proteomes" id="UP000193411"/>
    </source>
</evidence>
<evidence type="ECO:0000256" key="1">
    <source>
        <dbReference type="ARBA" id="ARBA00004613"/>
    </source>
</evidence>
<comment type="subcellular location">
    <subcellularLocation>
        <location evidence="1">Secreted</location>
    </subcellularLocation>
</comment>
<keyword evidence="3" id="KW-0325">Glycoprotein</keyword>
<evidence type="ECO:0000313" key="5">
    <source>
        <dbReference type="EMBL" id="ORZ41322.1"/>
    </source>
</evidence>